<proteinExistence type="predicted"/>
<organism evidence="1 2">
    <name type="scientific">Tahibacter soli</name>
    <dbReference type="NCBI Taxonomy" id="2983605"/>
    <lineage>
        <taxon>Bacteria</taxon>
        <taxon>Pseudomonadati</taxon>
        <taxon>Pseudomonadota</taxon>
        <taxon>Gammaproteobacteria</taxon>
        <taxon>Lysobacterales</taxon>
        <taxon>Rhodanobacteraceae</taxon>
        <taxon>Tahibacter</taxon>
    </lineage>
</organism>
<dbReference type="Proteomes" id="UP001139971">
    <property type="component" value="Unassembled WGS sequence"/>
</dbReference>
<sequence>MKLVVRIVVVIVAALLLWPEVPRYRAERLLADANARLERVLRGAEPAATAVASVQAADDAARRAAEGLPPEPRPALARSIALIMTRQPDAAVAVLNDAIARGERPELTINLGRARAALGDEAGARRAYLRTAWAAPSAVGTLPQSMRQSVLDEVAALEAKLRAGELREVPAL</sequence>
<gene>
    <name evidence="1" type="ORF">OD750_020030</name>
</gene>
<comment type="caution">
    <text evidence="1">The sequence shown here is derived from an EMBL/GenBank/DDBJ whole genome shotgun (WGS) entry which is preliminary data.</text>
</comment>
<reference evidence="1" key="1">
    <citation type="submission" date="2023-02" db="EMBL/GenBank/DDBJ databases">
        <title>Tahibacter soli sp. nov. isolated from soil.</title>
        <authorList>
            <person name="Baek J.H."/>
            <person name="Lee J.K."/>
            <person name="Choi D.G."/>
            <person name="Jeon C.O."/>
        </authorList>
    </citation>
    <scope>NUCLEOTIDE SEQUENCE</scope>
    <source>
        <strain evidence="1">BL</strain>
    </source>
</reference>
<protein>
    <submittedName>
        <fullName evidence="1">Uncharacterized protein</fullName>
    </submittedName>
</protein>
<dbReference type="AlphaFoldDB" id="A0A9X3YLZ2"/>
<accession>A0A9X3YLZ2</accession>
<evidence type="ECO:0000313" key="2">
    <source>
        <dbReference type="Proteomes" id="UP001139971"/>
    </source>
</evidence>
<dbReference type="RefSeq" id="WP_263540919.1">
    <property type="nucleotide sequence ID" value="NZ_JAOVZO020000019.1"/>
</dbReference>
<keyword evidence="2" id="KW-1185">Reference proteome</keyword>
<evidence type="ECO:0000313" key="1">
    <source>
        <dbReference type="EMBL" id="MDC8014841.1"/>
    </source>
</evidence>
<name>A0A9X3YLZ2_9GAMM</name>
<dbReference type="EMBL" id="JAOVZO020000019">
    <property type="protein sequence ID" value="MDC8014841.1"/>
    <property type="molecule type" value="Genomic_DNA"/>
</dbReference>